<dbReference type="EMBL" id="BSOR01000029">
    <property type="protein sequence ID" value="GLR64347.1"/>
    <property type="molecule type" value="Genomic_DNA"/>
</dbReference>
<dbReference type="PANTHER" id="PTHR36118">
    <property type="entry name" value="ION-TRANSLOCATING OXIDOREDUCTASE COMPLEX SUBUNIT G"/>
    <property type="match status" value="1"/>
</dbReference>
<comment type="similarity">
    <text evidence="6">Belongs to the RnfG family.</text>
</comment>
<gene>
    <name evidence="9" type="primary">rsxG</name>
    <name evidence="6" type="synonym">rnfG</name>
    <name evidence="9" type="ORF">GCM10007878_17850</name>
</gene>
<dbReference type="InterPro" id="IPR007329">
    <property type="entry name" value="FMN-bd"/>
</dbReference>
<dbReference type="InterPro" id="IPR010209">
    <property type="entry name" value="Ion_transpt_RnfG/RsxG"/>
</dbReference>
<dbReference type="NCBIfam" id="TIGR01947">
    <property type="entry name" value="rnfG"/>
    <property type="match status" value="1"/>
</dbReference>
<comment type="cofactor">
    <cofactor evidence="6">
        <name>FMN</name>
        <dbReference type="ChEBI" id="CHEBI:58210"/>
    </cofactor>
</comment>
<dbReference type="RefSeq" id="WP_051610270.1">
    <property type="nucleotide sequence ID" value="NZ_BSOR01000029.1"/>
</dbReference>
<keyword evidence="6 7" id="KW-1133">Transmembrane helix</keyword>
<dbReference type="PIRSF" id="PIRSF006091">
    <property type="entry name" value="E_trnsport_RnfG"/>
    <property type="match status" value="1"/>
</dbReference>
<keyword evidence="6" id="KW-1003">Cell membrane</keyword>
<feature type="transmembrane region" description="Helical" evidence="7">
    <location>
        <begin position="20"/>
        <end position="39"/>
    </location>
</feature>
<keyword evidence="6" id="KW-0997">Cell inner membrane</keyword>
<sequence>MTDSSPNPNSAPSYKSSLTQSVIGLVIFAVITAGVVSFTRLMTAERIHKNQALAEAKVLYSLAPTDQYELNLDQPLTLPAAPELGHNQPFTAHLATQKGQPALIILPLTAKDGYTGDINLLVAMNLQGEIKGVSVVSHRETPGLGDRIEERKSDWLKQFAGKSLTNPTISDWAVKKDGGEFDQFTGATITPRAVVNVIKRSLLWQQNQAWQEEIPLGLEAEVGAEE</sequence>
<keyword evidence="2 6" id="KW-0597">Phosphoprotein</keyword>
<proteinExistence type="inferred from homology"/>
<dbReference type="EC" id="7.-.-.-" evidence="6"/>
<dbReference type="Proteomes" id="UP001156682">
    <property type="component" value="Unassembled WGS sequence"/>
</dbReference>
<reference evidence="10" key="1">
    <citation type="journal article" date="2019" name="Int. J. Syst. Evol. Microbiol.">
        <title>The Global Catalogue of Microorganisms (GCM) 10K type strain sequencing project: providing services to taxonomists for standard genome sequencing and annotation.</title>
        <authorList>
            <consortium name="The Broad Institute Genomics Platform"/>
            <consortium name="The Broad Institute Genome Sequencing Center for Infectious Disease"/>
            <person name="Wu L."/>
            <person name="Ma J."/>
        </authorList>
    </citation>
    <scope>NUCLEOTIDE SEQUENCE [LARGE SCALE GENOMIC DNA]</scope>
    <source>
        <strain evidence="10">NBRC 100033</strain>
    </source>
</reference>
<dbReference type="SMART" id="SM00900">
    <property type="entry name" value="FMN_bind"/>
    <property type="match status" value="1"/>
</dbReference>
<evidence type="ECO:0000256" key="7">
    <source>
        <dbReference type="SAM" id="Phobius"/>
    </source>
</evidence>
<dbReference type="NCBIfam" id="NF002519">
    <property type="entry name" value="PRK01908.1"/>
    <property type="match status" value="1"/>
</dbReference>
<feature type="domain" description="FMN-binding" evidence="8">
    <location>
        <begin position="113"/>
        <end position="205"/>
    </location>
</feature>
<keyword evidence="6 7" id="KW-0472">Membrane</keyword>
<comment type="function">
    <text evidence="6">Part of a membrane-bound complex that couples electron transfer with translocation of ions across the membrane.</text>
</comment>
<accession>A0ABQ5ZZB3</accession>
<keyword evidence="4 6" id="KW-0288">FMN</keyword>
<evidence type="ECO:0000256" key="5">
    <source>
        <dbReference type="ARBA" id="ARBA00022982"/>
    </source>
</evidence>
<evidence type="ECO:0000313" key="9">
    <source>
        <dbReference type="EMBL" id="GLR64347.1"/>
    </source>
</evidence>
<keyword evidence="1 6" id="KW-0813">Transport</keyword>
<evidence type="ECO:0000256" key="1">
    <source>
        <dbReference type="ARBA" id="ARBA00022448"/>
    </source>
</evidence>
<keyword evidence="6" id="KW-1278">Translocase</keyword>
<name>A0ABQ5ZZB3_9GAMM</name>
<evidence type="ECO:0000256" key="4">
    <source>
        <dbReference type="ARBA" id="ARBA00022643"/>
    </source>
</evidence>
<comment type="subcellular location">
    <subcellularLocation>
        <location evidence="6">Cell inner membrane</location>
        <topology evidence="6">Single-pass membrane protein</topology>
    </subcellularLocation>
</comment>
<evidence type="ECO:0000256" key="3">
    <source>
        <dbReference type="ARBA" id="ARBA00022630"/>
    </source>
</evidence>
<evidence type="ECO:0000259" key="8">
    <source>
        <dbReference type="SMART" id="SM00900"/>
    </source>
</evidence>
<protein>
    <recommendedName>
        <fullName evidence="6">Ion-translocating oxidoreductase complex subunit G</fullName>
        <ecNumber evidence="6">7.-.-.-</ecNumber>
    </recommendedName>
    <alternativeName>
        <fullName evidence="6">Rnf electron transport complex subunit G</fullName>
    </alternativeName>
</protein>
<keyword evidence="6 7" id="KW-0812">Transmembrane</keyword>
<organism evidence="9 10">
    <name type="scientific">Marinospirillum insulare</name>
    <dbReference type="NCBI Taxonomy" id="217169"/>
    <lineage>
        <taxon>Bacteria</taxon>
        <taxon>Pseudomonadati</taxon>
        <taxon>Pseudomonadota</taxon>
        <taxon>Gammaproteobacteria</taxon>
        <taxon>Oceanospirillales</taxon>
        <taxon>Oceanospirillaceae</taxon>
        <taxon>Marinospirillum</taxon>
    </lineage>
</organism>
<dbReference type="HAMAP" id="MF_00479">
    <property type="entry name" value="RsxG_RnfG"/>
    <property type="match status" value="1"/>
</dbReference>
<comment type="caution">
    <text evidence="9">The sequence shown here is derived from an EMBL/GenBank/DDBJ whole genome shotgun (WGS) entry which is preliminary data.</text>
</comment>
<evidence type="ECO:0000256" key="6">
    <source>
        <dbReference type="HAMAP-Rule" id="MF_00479"/>
    </source>
</evidence>
<comment type="subunit">
    <text evidence="6">The complex is composed of six subunits: RnfA, RnfB, RnfC, RnfD, RnfE and RnfG.</text>
</comment>
<evidence type="ECO:0000256" key="2">
    <source>
        <dbReference type="ARBA" id="ARBA00022553"/>
    </source>
</evidence>
<dbReference type="Pfam" id="PF04205">
    <property type="entry name" value="FMN_bind"/>
    <property type="match status" value="1"/>
</dbReference>
<dbReference type="PANTHER" id="PTHR36118:SF1">
    <property type="entry name" value="ION-TRANSLOCATING OXIDOREDUCTASE COMPLEX SUBUNIT G"/>
    <property type="match status" value="1"/>
</dbReference>
<evidence type="ECO:0000313" key="10">
    <source>
        <dbReference type="Proteomes" id="UP001156682"/>
    </source>
</evidence>
<keyword evidence="3 6" id="KW-0285">Flavoprotein</keyword>
<keyword evidence="5 6" id="KW-0249">Electron transport</keyword>
<keyword evidence="10" id="KW-1185">Reference proteome</keyword>
<feature type="modified residue" description="FMN phosphoryl threonine" evidence="6">
    <location>
        <position position="188"/>
    </location>
</feature>